<dbReference type="Pfam" id="PF13561">
    <property type="entry name" value="adh_short_C2"/>
    <property type="match status" value="1"/>
</dbReference>
<dbReference type="InterPro" id="IPR036291">
    <property type="entry name" value="NAD(P)-bd_dom_sf"/>
</dbReference>
<dbReference type="PANTHER" id="PTHR42879:SF2">
    <property type="entry name" value="3-OXOACYL-[ACYL-CARRIER-PROTEIN] REDUCTASE FABG"/>
    <property type="match status" value="1"/>
</dbReference>
<keyword evidence="5" id="KW-1185">Reference proteome</keyword>
<gene>
    <name evidence="4" type="primary">fabG</name>
    <name evidence="4" type="ORF">H8695_08150</name>
</gene>
<accession>A0A926DEI4</accession>
<keyword evidence="2" id="KW-0560">Oxidoreductase</keyword>
<comment type="caution">
    <text evidence="4">The sequence shown here is derived from an EMBL/GenBank/DDBJ whole genome shotgun (WGS) entry which is preliminary data.</text>
</comment>
<dbReference type="GO" id="GO:0032787">
    <property type="term" value="P:monocarboxylic acid metabolic process"/>
    <property type="evidence" value="ECO:0007669"/>
    <property type="project" value="UniProtKB-ARBA"/>
</dbReference>
<evidence type="ECO:0000313" key="5">
    <source>
        <dbReference type="Proteomes" id="UP000620366"/>
    </source>
</evidence>
<evidence type="ECO:0000256" key="2">
    <source>
        <dbReference type="ARBA" id="ARBA00023002"/>
    </source>
</evidence>
<dbReference type="PRINTS" id="PR00080">
    <property type="entry name" value="SDRFAMILY"/>
</dbReference>
<dbReference type="GO" id="GO:0016491">
    <property type="term" value="F:oxidoreductase activity"/>
    <property type="evidence" value="ECO:0007669"/>
    <property type="project" value="UniProtKB-KW"/>
</dbReference>
<dbReference type="AlphaFoldDB" id="A0A926DEI4"/>
<evidence type="ECO:0000313" key="4">
    <source>
        <dbReference type="EMBL" id="MBC8536653.1"/>
    </source>
</evidence>
<sequence>MQKVALVTGASGGIGAAAARRLARDGCAVALHYHRGRERAEALADELSREGLRVCAAGADLRDGAQIAALFAQVERELGPVDILVNNAGVARIQMLCDASEGDFDELFGVNVRAAFLCIRAALSHMVHEKWGRIVNVCSMWGEVGASCEALYSASKAALIGLTRALAKELGPSGITVNAVSPGVIDTAMNASLDAAALAALCEETPVGRLGTPDEVAEAIAFLAGEGAAFVTGQVLGVNGGMVV</sequence>
<proteinExistence type="inferred from homology"/>
<protein>
    <submittedName>
        <fullName evidence="4">3-oxoacyl-ACP reductase FabG</fullName>
    </submittedName>
</protein>
<keyword evidence="3" id="KW-0443">Lipid metabolism</keyword>
<dbReference type="NCBIfam" id="NF009466">
    <property type="entry name" value="PRK12826.1-2"/>
    <property type="match status" value="1"/>
</dbReference>
<name>A0A926DEI4_9FIRM</name>
<dbReference type="PROSITE" id="PS00061">
    <property type="entry name" value="ADH_SHORT"/>
    <property type="match status" value="1"/>
</dbReference>
<dbReference type="Proteomes" id="UP000620366">
    <property type="component" value="Unassembled WGS sequence"/>
</dbReference>
<evidence type="ECO:0000256" key="3">
    <source>
        <dbReference type="ARBA" id="ARBA00023221"/>
    </source>
</evidence>
<comment type="similarity">
    <text evidence="1">Belongs to the short-chain dehydrogenases/reductases (SDR) family.</text>
</comment>
<dbReference type="InterPro" id="IPR050259">
    <property type="entry name" value="SDR"/>
</dbReference>
<reference evidence="4" key="1">
    <citation type="submission" date="2020-08" db="EMBL/GenBank/DDBJ databases">
        <title>Genome public.</title>
        <authorList>
            <person name="Liu C."/>
            <person name="Sun Q."/>
        </authorList>
    </citation>
    <scope>NUCLEOTIDE SEQUENCE</scope>
    <source>
        <strain evidence="4">BX7</strain>
    </source>
</reference>
<dbReference type="RefSeq" id="WP_249300491.1">
    <property type="nucleotide sequence ID" value="NZ_JACRSP010000003.1"/>
</dbReference>
<dbReference type="InterPro" id="IPR002347">
    <property type="entry name" value="SDR_fam"/>
</dbReference>
<dbReference type="GO" id="GO:0008202">
    <property type="term" value="P:steroid metabolic process"/>
    <property type="evidence" value="ECO:0007669"/>
    <property type="project" value="UniProtKB-KW"/>
</dbReference>
<dbReference type="FunFam" id="3.40.50.720:FF:000173">
    <property type="entry name" value="3-oxoacyl-[acyl-carrier protein] reductase"/>
    <property type="match status" value="1"/>
</dbReference>
<dbReference type="EMBL" id="JACRSP010000003">
    <property type="protein sequence ID" value="MBC8536653.1"/>
    <property type="molecule type" value="Genomic_DNA"/>
</dbReference>
<dbReference type="PANTHER" id="PTHR42879">
    <property type="entry name" value="3-OXOACYL-(ACYL-CARRIER-PROTEIN) REDUCTASE"/>
    <property type="match status" value="1"/>
</dbReference>
<dbReference type="NCBIfam" id="NF047420">
    <property type="entry name" value="EF_P_mod_YmfI"/>
    <property type="match status" value="1"/>
</dbReference>
<dbReference type="InterPro" id="IPR020904">
    <property type="entry name" value="Sc_DH/Rdtase_CS"/>
</dbReference>
<organism evidence="4 5">
    <name type="scientific">Feifania hominis</name>
    <dbReference type="NCBI Taxonomy" id="2763660"/>
    <lineage>
        <taxon>Bacteria</taxon>
        <taxon>Bacillati</taxon>
        <taxon>Bacillota</taxon>
        <taxon>Clostridia</taxon>
        <taxon>Eubacteriales</taxon>
        <taxon>Feifaniaceae</taxon>
        <taxon>Feifania</taxon>
    </lineage>
</organism>
<dbReference type="SUPFAM" id="SSF51735">
    <property type="entry name" value="NAD(P)-binding Rossmann-fold domains"/>
    <property type="match status" value="1"/>
</dbReference>
<keyword evidence="3" id="KW-0753">Steroid metabolism</keyword>
<dbReference type="PRINTS" id="PR00081">
    <property type="entry name" value="GDHRDH"/>
</dbReference>
<dbReference type="Gene3D" id="3.40.50.720">
    <property type="entry name" value="NAD(P)-binding Rossmann-like Domain"/>
    <property type="match status" value="1"/>
</dbReference>
<evidence type="ECO:0000256" key="1">
    <source>
        <dbReference type="ARBA" id="ARBA00006484"/>
    </source>
</evidence>